<feature type="transmembrane region" description="Helical" evidence="6">
    <location>
        <begin position="152"/>
        <end position="170"/>
    </location>
</feature>
<keyword evidence="6" id="KW-0812">Transmembrane</keyword>
<reference evidence="9" key="1">
    <citation type="submission" date="2020-05" db="EMBL/GenBank/DDBJ databases">
        <title>Mycena genomes resolve the evolution of fungal bioluminescence.</title>
        <authorList>
            <person name="Tsai I.J."/>
        </authorList>
    </citation>
    <scope>NUCLEOTIDE SEQUENCE</scope>
    <source>
        <strain evidence="9">CCC161011</strain>
    </source>
</reference>
<evidence type="ECO:0000256" key="1">
    <source>
        <dbReference type="ARBA" id="ARBA00022527"/>
    </source>
</evidence>
<dbReference type="PROSITE" id="PS00108">
    <property type="entry name" value="PROTEIN_KINASE_ST"/>
    <property type="match status" value="1"/>
</dbReference>
<dbReference type="InterPro" id="IPR050205">
    <property type="entry name" value="CDPK_Ser/Thr_kinases"/>
</dbReference>
<dbReference type="CDD" id="cd00180">
    <property type="entry name" value="PKc"/>
    <property type="match status" value="1"/>
</dbReference>
<accession>A0A8H6YGC7</accession>
<dbReference type="EMBL" id="JACAZI010000006">
    <property type="protein sequence ID" value="KAF7357786.1"/>
    <property type="molecule type" value="Genomic_DNA"/>
</dbReference>
<evidence type="ECO:0000256" key="7">
    <source>
        <dbReference type="SAM" id="SignalP"/>
    </source>
</evidence>
<dbReference type="AlphaFoldDB" id="A0A8H6YGC7"/>
<dbReference type="Proteomes" id="UP000620124">
    <property type="component" value="Unassembled WGS sequence"/>
</dbReference>
<keyword evidence="2" id="KW-0808">Transferase</keyword>
<keyword evidence="1" id="KW-0723">Serine/threonine-protein kinase</keyword>
<keyword evidence="5" id="KW-0067">ATP-binding</keyword>
<proteinExistence type="predicted"/>
<dbReference type="PROSITE" id="PS50011">
    <property type="entry name" value="PROTEIN_KINASE_DOM"/>
    <property type="match status" value="1"/>
</dbReference>
<evidence type="ECO:0000313" key="9">
    <source>
        <dbReference type="EMBL" id="KAF7357786.1"/>
    </source>
</evidence>
<dbReference type="Gene3D" id="1.10.510.10">
    <property type="entry name" value="Transferase(Phosphotransferase) domain 1"/>
    <property type="match status" value="1"/>
</dbReference>
<keyword evidence="6" id="KW-1133">Transmembrane helix</keyword>
<feature type="transmembrane region" description="Helical" evidence="6">
    <location>
        <begin position="82"/>
        <end position="101"/>
    </location>
</feature>
<dbReference type="Pfam" id="PF00069">
    <property type="entry name" value="Pkinase"/>
    <property type="match status" value="1"/>
</dbReference>
<protein>
    <submittedName>
        <fullName evidence="9">Serine/threonine-protein phosphatase</fullName>
    </submittedName>
</protein>
<dbReference type="SUPFAM" id="SSF56112">
    <property type="entry name" value="Protein kinase-like (PK-like)"/>
    <property type="match status" value="1"/>
</dbReference>
<dbReference type="PANTHER" id="PTHR24349">
    <property type="entry name" value="SERINE/THREONINE-PROTEIN KINASE"/>
    <property type="match status" value="1"/>
</dbReference>
<feature type="transmembrane region" description="Helical" evidence="6">
    <location>
        <begin position="121"/>
        <end position="140"/>
    </location>
</feature>
<evidence type="ECO:0000313" key="10">
    <source>
        <dbReference type="Proteomes" id="UP000620124"/>
    </source>
</evidence>
<dbReference type="GO" id="GO:0004674">
    <property type="term" value="F:protein serine/threonine kinase activity"/>
    <property type="evidence" value="ECO:0007669"/>
    <property type="project" value="UniProtKB-KW"/>
</dbReference>
<feature type="chain" id="PRO_5034604275" evidence="7">
    <location>
        <begin position="20"/>
        <end position="514"/>
    </location>
</feature>
<evidence type="ECO:0000256" key="3">
    <source>
        <dbReference type="ARBA" id="ARBA00022741"/>
    </source>
</evidence>
<evidence type="ECO:0000256" key="6">
    <source>
        <dbReference type="SAM" id="Phobius"/>
    </source>
</evidence>
<keyword evidence="6" id="KW-0472">Membrane</keyword>
<dbReference type="SMART" id="SM00220">
    <property type="entry name" value="S_TKc"/>
    <property type="match status" value="1"/>
</dbReference>
<feature type="signal peptide" evidence="7">
    <location>
        <begin position="1"/>
        <end position="19"/>
    </location>
</feature>
<gene>
    <name evidence="9" type="ORF">MVEN_00824600</name>
</gene>
<feature type="transmembrane region" description="Helical" evidence="6">
    <location>
        <begin position="175"/>
        <end position="194"/>
    </location>
</feature>
<dbReference type="OrthoDB" id="4062651at2759"/>
<dbReference type="InterPro" id="IPR000719">
    <property type="entry name" value="Prot_kinase_dom"/>
</dbReference>
<feature type="domain" description="Protein kinase" evidence="8">
    <location>
        <begin position="237"/>
        <end position="514"/>
    </location>
</feature>
<evidence type="ECO:0000256" key="2">
    <source>
        <dbReference type="ARBA" id="ARBA00022679"/>
    </source>
</evidence>
<comment type="caution">
    <text evidence="9">The sequence shown here is derived from an EMBL/GenBank/DDBJ whole genome shotgun (WGS) entry which is preliminary data.</text>
</comment>
<evidence type="ECO:0000259" key="8">
    <source>
        <dbReference type="PROSITE" id="PS50011"/>
    </source>
</evidence>
<name>A0A8H6YGC7_9AGAR</name>
<dbReference type="Gene3D" id="3.30.200.20">
    <property type="entry name" value="Phosphorylase Kinase, domain 1"/>
    <property type="match status" value="1"/>
</dbReference>
<sequence>MYHFVLCFTSCLSSFLSQAQNICCRATTASQRAIDGAIVFVVKILGEQRPKQAVQLPPPPTKSSPLWLPLSPTVLNQPGPPFYMVIGLFSLVLLVMIATMLSRIGALQLGRRAIGKTIYGFRRVASNSLLAFLWLYLAVAKMFKTHIVHTKAFFVQVWTSSKTLLIVFVLASRKIYMTVGILFATLLVAVHGRFISAGCCLLLDVAAYPPSADLIPPPPYWKVCVSGVKNIVELSQLQDGGEIASGASGVVSKMMTEDGTKVYAVKKICKVFDDSRVVFWAAIKAEVKVHTLMADHPAFPVIHGVFEDFEHVYVVMDMGGRSLFNCRMTSRIMALFCGFQLVKVLHALHQRGVIHLDIKPSNLLIGADKRLLLIDYGISHAFNMDEPQVLEYPKWHQLREKGGSRFPMLWPSTDNPHQVRPRGGTPGYMFPPILRRQVCSYGADLWAVGIVMYEWLNQADPTFKKGSWIPDINHNLSGDEIKFFHKIFSYTPGHRFKDWRREIKKHPIWKPLGL</sequence>
<evidence type="ECO:0000256" key="4">
    <source>
        <dbReference type="ARBA" id="ARBA00022777"/>
    </source>
</evidence>
<dbReference type="GO" id="GO:0005524">
    <property type="term" value="F:ATP binding"/>
    <property type="evidence" value="ECO:0007669"/>
    <property type="project" value="UniProtKB-KW"/>
</dbReference>
<dbReference type="InterPro" id="IPR011009">
    <property type="entry name" value="Kinase-like_dom_sf"/>
</dbReference>
<dbReference type="InterPro" id="IPR008271">
    <property type="entry name" value="Ser/Thr_kinase_AS"/>
</dbReference>
<keyword evidence="10" id="KW-1185">Reference proteome</keyword>
<keyword evidence="7" id="KW-0732">Signal</keyword>
<keyword evidence="3" id="KW-0547">Nucleotide-binding</keyword>
<organism evidence="9 10">
    <name type="scientific">Mycena venus</name>
    <dbReference type="NCBI Taxonomy" id="2733690"/>
    <lineage>
        <taxon>Eukaryota</taxon>
        <taxon>Fungi</taxon>
        <taxon>Dikarya</taxon>
        <taxon>Basidiomycota</taxon>
        <taxon>Agaricomycotina</taxon>
        <taxon>Agaricomycetes</taxon>
        <taxon>Agaricomycetidae</taxon>
        <taxon>Agaricales</taxon>
        <taxon>Marasmiineae</taxon>
        <taxon>Mycenaceae</taxon>
        <taxon>Mycena</taxon>
    </lineage>
</organism>
<evidence type="ECO:0000256" key="5">
    <source>
        <dbReference type="ARBA" id="ARBA00022840"/>
    </source>
</evidence>
<keyword evidence="4" id="KW-0418">Kinase</keyword>